<evidence type="ECO:0000313" key="5">
    <source>
        <dbReference type="Proteomes" id="UP001187531"/>
    </source>
</evidence>
<comment type="caution">
    <text evidence="4">The sequence shown here is derived from an EMBL/GenBank/DDBJ whole genome shotgun (WGS) entry which is preliminary data.</text>
</comment>
<dbReference type="PANTHER" id="PTHR10252:SF79">
    <property type="entry name" value="DNA POLYMERASE EPSILON SUBUNIT 4"/>
    <property type="match status" value="1"/>
</dbReference>
<dbReference type="Gene3D" id="1.10.20.10">
    <property type="entry name" value="Histone, subunit A"/>
    <property type="match status" value="1"/>
</dbReference>
<dbReference type="EMBL" id="JAVRJZ010000005">
    <property type="protein sequence ID" value="KAK2722375.1"/>
    <property type="molecule type" value="Genomic_DNA"/>
</dbReference>
<keyword evidence="2" id="KW-0539">Nucleus</keyword>
<evidence type="ECO:0000313" key="4">
    <source>
        <dbReference type="EMBL" id="KAK2722375.1"/>
    </source>
</evidence>
<name>A0AA88I5V6_ARTSF</name>
<evidence type="ECO:0000259" key="3">
    <source>
        <dbReference type="Pfam" id="PF00808"/>
    </source>
</evidence>
<dbReference type="AlphaFoldDB" id="A0AA88I5V6"/>
<evidence type="ECO:0000256" key="1">
    <source>
        <dbReference type="ARBA" id="ARBA00004123"/>
    </source>
</evidence>
<reference evidence="4" key="1">
    <citation type="submission" date="2023-07" db="EMBL/GenBank/DDBJ databases">
        <title>Chromosome-level genome assembly of Artemia franciscana.</title>
        <authorList>
            <person name="Jo E."/>
        </authorList>
    </citation>
    <scope>NUCLEOTIDE SEQUENCE</scope>
    <source>
        <tissue evidence="4">Whole body</tissue>
    </source>
</reference>
<dbReference type="GO" id="GO:0006261">
    <property type="term" value="P:DNA-templated DNA replication"/>
    <property type="evidence" value="ECO:0007669"/>
    <property type="project" value="TreeGrafter"/>
</dbReference>
<dbReference type="GO" id="GO:0008622">
    <property type="term" value="C:epsilon DNA polymerase complex"/>
    <property type="evidence" value="ECO:0007669"/>
    <property type="project" value="TreeGrafter"/>
</dbReference>
<gene>
    <name evidence="4" type="ORF">QYM36_002793</name>
</gene>
<dbReference type="InterPro" id="IPR003958">
    <property type="entry name" value="CBFA_NFYB_domain"/>
</dbReference>
<dbReference type="Proteomes" id="UP001187531">
    <property type="component" value="Unassembled WGS sequence"/>
</dbReference>
<organism evidence="4 5">
    <name type="scientific">Artemia franciscana</name>
    <name type="common">Brine shrimp</name>
    <name type="synonym">Artemia sanfranciscana</name>
    <dbReference type="NCBI Taxonomy" id="6661"/>
    <lineage>
        <taxon>Eukaryota</taxon>
        <taxon>Metazoa</taxon>
        <taxon>Ecdysozoa</taxon>
        <taxon>Arthropoda</taxon>
        <taxon>Crustacea</taxon>
        <taxon>Branchiopoda</taxon>
        <taxon>Anostraca</taxon>
        <taxon>Artemiidae</taxon>
        <taxon>Artemia</taxon>
    </lineage>
</organism>
<sequence>MEEESIDIEISDYSEELVGSETLHSINITEAATHSEPKVKKTEDKLVKLPFSRVKTLIKLDPDVNLANQESVFLISKATEFFIERLAKEACSHTLASKKRTIQKQDVLKCVDTVEALSFLDGIIE</sequence>
<protein>
    <recommendedName>
        <fullName evidence="3">Transcription factor CBF/NF-Y/archaeal histone domain-containing protein</fullName>
    </recommendedName>
</protein>
<keyword evidence="5" id="KW-1185">Reference proteome</keyword>
<dbReference type="CDD" id="cd22929">
    <property type="entry name" value="HFD_POLE4-like"/>
    <property type="match status" value="1"/>
</dbReference>
<feature type="domain" description="Transcription factor CBF/NF-Y/archaeal histone" evidence="3">
    <location>
        <begin position="48"/>
        <end position="111"/>
    </location>
</feature>
<dbReference type="InterPro" id="IPR009072">
    <property type="entry name" value="Histone-fold"/>
</dbReference>
<dbReference type="SUPFAM" id="SSF47113">
    <property type="entry name" value="Histone-fold"/>
    <property type="match status" value="1"/>
</dbReference>
<dbReference type="GO" id="GO:0046982">
    <property type="term" value="F:protein heterodimerization activity"/>
    <property type="evidence" value="ECO:0007669"/>
    <property type="project" value="InterPro"/>
</dbReference>
<dbReference type="InterPro" id="IPR050568">
    <property type="entry name" value="Transcr_DNA_Rep_Reg"/>
</dbReference>
<accession>A0AA88I5V6</accession>
<dbReference type="PANTHER" id="PTHR10252">
    <property type="entry name" value="HISTONE-LIKE TRANSCRIPTION FACTOR CCAAT-RELATED"/>
    <property type="match status" value="1"/>
</dbReference>
<evidence type="ECO:0000256" key="2">
    <source>
        <dbReference type="ARBA" id="ARBA00023242"/>
    </source>
</evidence>
<comment type="subcellular location">
    <subcellularLocation>
        <location evidence="1">Nucleus</location>
    </subcellularLocation>
</comment>
<proteinExistence type="predicted"/>
<dbReference type="Pfam" id="PF00808">
    <property type="entry name" value="CBFD_NFYB_HMF"/>
    <property type="match status" value="1"/>
</dbReference>